<feature type="compositionally biased region" description="Low complexity" evidence="1">
    <location>
        <begin position="99"/>
        <end position="116"/>
    </location>
</feature>
<dbReference type="Proteomes" id="UP001596456">
    <property type="component" value="Unassembled WGS sequence"/>
</dbReference>
<evidence type="ECO:0000313" key="2">
    <source>
        <dbReference type="EMBL" id="MFC7335461.1"/>
    </source>
</evidence>
<dbReference type="EMBL" id="JBHTCM010000029">
    <property type="protein sequence ID" value="MFC7335461.1"/>
    <property type="molecule type" value="Genomic_DNA"/>
</dbReference>
<name>A0ABW2KZD1_9PROT</name>
<dbReference type="RefSeq" id="WP_377361105.1">
    <property type="nucleotide sequence ID" value="NZ_JBHTCM010000029.1"/>
</dbReference>
<evidence type="ECO:0000313" key="3">
    <source>
        <dbReference type="Proteomes" id="UP001596456"/>
    </source>
</evidence>
<comment type="caution">
    <text evidence="2">The sequence shown here is derived from an EMBL/GenBank/DDBJ whole genome shotgun (WGS) entry which is preliminary data.</text>
</comment>
<evidence type="ECO:0000256" key="1">
    <source>
        <dbReference type="SAM" id="MobiDB-lite"/>
    </source>
</evidence>
<protein>
    <submittedName>
        <fullName evidence="2">Uncharacterized protein</fullName>
    </submittedName>
</protein>
<accession>A0ABW2KZD1</accession>
<organism evidence="2 3">
    <name type="scientific">Rhodocista pekingensis</name>
    <dbReference type="NCBI Taxonomy" id="201185"/>
    <lineage>
        <taxon>Bacteria</taxon>
        <taxon>Pseudomonadati</taxon>
        <taxon>Pseudomonadota</taxon>
        <taxon>Alphaproteobacteria</taxon>
        <taxon>Rhodospirillales</taxon>
        <taxon>Azospirillaceae</taxon>
        <taxon>Rhodocista</taxon>
    </lineage>
</organism>
<keyword evidence="3" id="KW-1185">Reference proteome</keyword>
<sequence>MLILRRIGRLADNAWAHLLVAAAMVLASLMELKEVLVTDLADLQGEHGMLLFGIQQLLLTLPKAAEAARHTREGAKTIRRTLRKDPPGDRSPGGPSPGNPSLGDPSLGDPSPGDPP</sequence>
<gene>
    <name evidence="2" type="ORF">ACFQPS_19990</name>
</gene>
<feature type="region of interest" description="Disordered" evidence="1">
    <location>
        <begin position="69"/>
        <end position="116"/>
    </location>
</feature>
<proteinExistence type="predicted"/>
<reference evidence="3" key="1">
    <citation type="journal article" date="2019" name="Int. J. Syst. Evol. Microbiol.">
        <title>The Global Catalogue of Microorganisms (GCM) 10K type strain sequencing project: providing services to taxonomists for standard genome sequencing and annotation.</title>
        <authorList>
            <consortium name="The Broad Institute Genomics Platform"/>
            <consortium name="The Broad Institute Genome Sequencing Center for Infectious Disease"/>
            <person name="Wu L."/>
            <person name="Ma J."/>
        </authorList>
    </citation>
    <scope>NUCLEOTIDE SEQUENCE [LARGE SCALE GENOMIC DNA]</scope>
    <source>
        <strain evidence="3">CGMCC 1.16275</strain>
    </source>
</reference>